<dbReference type="AlphaFoldDB" id="A0AB33BYI7"/>
<evidence type="ECO:0000313" key="2">
    <source>
        <dbReference type="Proteomes" id="UP000192439"/>
    </source>
</evidence>
<proteinExistence type="predicted"/>
<protein>
    <submittedName>
        <fullName evidence="1">Uncharacterized protein</fullName>
    </submittedName>
</protein>
<dbReference type="EMBL" id="CP020771">
    <property type="protein sequence ID" value="ARI83388.1"/>
    <property type="molecule type" value="Genomic_DNA"/>
</dbReference>
<accession>A0AB33BYI7</accession>
<sequence length="38" mass="4353">MIVAAIIKKRKKIWLFVTWYGSIGGHKLTKSLPGKRLN</sequence>
<keyword evidence="2" id="KW-1185">Reference proteome</keyword>
<evidence type="ECO:0000313" key="1">
    <source>
        <dbReference type="EMBL" id="ARI83388.1"/>
    </source>
</evidence>
<dbReference type="Proteomes" id="UP000192439">
    <property type="component" value="Chromosome"/>
</dbReference>
<reference evidence="1 2" key="1">
    <citation type="journal article" date="2018" name="Harmful Algae">
        <title>The highly heterogeneous methylated genomes and diverse restriction-modification systems of bloom-forming Microcystis.</title>
        <authorList>
            <person name="Zhao L."/>
            <person name="Song Y."/>
            <person name="Li L."/>
            <person name="Gan N."/>
            <person name="Brand J.J."/>
            <person name="Song L."/>
        </authorList>
    </citation>
    <scope>NUCLEOTIDE SEQUENCE [LARGE SCALE GENOMIC DNA]</scope>
    <source>
        <strain evidence="1 2">PCC 7806SL</strain>
    </source>
</reference>
<name>A0AB33BYI7_MICA7</name>
<gene>
    <name evidence="1" type="ORF">BH695_4109</name>
</gene>
<organism evidence="1 2">
    <name type="scientific">Microcystis aeruginosa PCC 7806SL</name>
    <dbReference type="NCBI Taxonomy" id="1903187"/>
    <lineage>
        <taxon>Bacteria</taxon>
        <taxon>Bacillati</taxon>
        <taxon>Cyanobacteriota</taxon>
        <taxon>Cyanophyceae</taxon>
        <taxon>Oscillatoriophycideae</taxon>
        <taxon>Chroococcales</taxon>
        <taxon>Microcystaceae</taxon>
        <taxon>Microcystis</taxon>
    </lineage>
</organism>